<sequence length="457" mass="49149">MFSAPLLADATHGLGAPSGGCVCCYVFYSRQGREVEPVAGHGDSAAALLTAAGKGGAVVGEAPWRQSWRTAVQPRLFSQRRAGGAVVGEAPMEAVPEDGGSAAALLAVPGKAANMCLHVLGLKPATLDPARNKGGATIHTKLCLNHNGTETSESMSSGSDTDDIIALKKYKGPSHEENKRIRVSPDVLVLSGESYDRKCIDACIQAENIYNKKRSTGDNVNFVRNPISSEVGPFYMTPTDALQPLDVNVMHQVNNKGAGGFSTCKMPPHGKRRQIMGSKFTTHPYVSGSNKFFVSRIDKAYYDIVISMSRGQHSRPGWFWPTQVEVFFSLVQKDSTATVSPWDRENMNASKVRFVFWTLKSGTSGRSGGSVKEECFATLKKDGRGADSSGSAPSPIGRSDVRCSTLHDVPTATTLFVFFFTFLFTQTEDRYTTSQRATGPVRAALPGSAATCDCRLR</sequence>
<dbReference type="EMBL" id="SPHZ02000006">
    <property type="protein sequence ID" value="KAF0912974.1"/>
    <property type="molecule type" value="Genomic_DNA"/>
</dbReference>
<organism evidence="1 2">
    <name type="scientific">Oryza meyeriana var. granulata</name>
    <dbReference type="NCBI Taxonomy" id="110450"/>
    <lineage>
        <taxon>Eukaryota</taxon>
        <taxon>Viridiplantae</taxon>
        <taxon>Streptophyta</taxon>
        <taxon>Embryophyta</taxon>
        <taxon>Tracheophyta</taxon>
        <taxon>Spermatophyta</taxon>
        <taxon>Magnoliopsida</taxon>
        <taxon>Liliopsida</taxon>
        <taxon>Poales</taxon>
        <taxon>Poaceae</taxon>
        <taxon>BOP clade</taxon>
        <taxon>Oryzoideae</taxon>
        <taxon>Oryzeae</taxon>
        <taxon>Oryzinae</taxon>
        <taxon>Oryza</taxon>
        <taxon>Oryza meyeriana</taxon>
    </lineage>
</organism>
<evidence type="ECO:0000313" key="2">
    <source>
        <dbReference type="Proteomes" id="UP000479710"/>
    </source>
</evidence>
<name>A0A6G1DLJ3_9ORYZ</name>
<evidence type="ECO:0000313" key="1">
    <source>
        <dbReference type="EMBL" id="KAF0912974.1"/>
    </source>
</evidence>
<proteinExistence type="predicted"/>
<comment type="caution">
    <text evidence="1">The sequence shown here is derived from an EMBL/GenBank/DDBJ whole genome shotgun (WGS) entry which is preliminary data.</text>
</comment>
<accession>A0A6G1DLJ3</accession>
<dbReference type="EMBL" id="SPHZ02000006">
    <property type="protein sequence ID" value="KAF0912973.1"/>
    <property type="molecule type" value="Genomic_DNA"/>
</dbReference>
<gene>
    <name evidence="1" type="ORF">E2562_019778</name>
</gene>
<dbReference type="Proteomes" id="UP000479710">
    <property type="component" value="Unassembled WGS sequence"/>
</dbReference>
<dbReference type="AlphaFoldDB" id="A0A6G1DLJ3"/>
<reference evidence="1 2" key="1">
    <citation type="submission" date="2019-11" db="EMBL/GenBank/DDBJ databases">
        <title>Whole genome sequence of Oryza granulata.</title>
        <authorList>
            <person name="Li W."/>
        </authorList>
    </citation>
    <scope>NUCLEOTIDE SEQUENCE [LARGE SCALE GENOMIC DNA]</scope>
    <source>
        <strain evidence="2">cv. Menghai</strain>
        <tissue evidence="1">Leaf</tissue>
    </source>
</reference>
<protein>
    <submittedName>
        <fullName evidence="1">Uncharacterized protein</fullName>
    </submittedName>
</protein>
<keyword evidence="2" id="KW-1185">Reference proteome</keyword>